<evidence type="ECO:0000256" key="1">
    <source>
        <dbReference type="ARBA" id="ARBA00022549"/>
    </source>
</evidence>
<dbReference type="InterPro" id="IPR016024">
    <property type="entry name" value="ARM-type_fold"/>
</dbReference>
<dbReference type="GO" id="GO:0030089">
    <property type="term" value="C:phycobilisome"/>
    <property type="evidence" value="ECO:0007669"/>
    <property type="project" value="UniProtKB-KW"/>
</dbReference>
<dbReference type="InterPro" id="IPR004155">
    <property type="entry name" value="PBS_lyase_HEAT"/>
</dbReference>
<comment type="caution">
    <text evidence="3">The sequence shown here is derived from an EMBL/GenBank/DDBJ whole genome shotgun (WGS) entry which is preliminary data.</text>
</comment>
<dbReference type="EMBL" id="AADV02000140">
    <property type="protein sequence ID" value="EAM48490.1"/>
    <property type="molecule type" value="Genomic_DNA"/>
</dbReference>
<reference evidence="3" key="1">
    <citation type="submission" date="2004-02" db="EMBL/GenBank/DDBJ databases">
        <authorList>
            <consortium name="DOE Joint Genome Institute"/>
        </authorList>
    </citation>
    <scope>NUCLEOTIDE SEQUENCE [LARGE SCALE GENOMIC DNA]</scope>
    <source>
        <strain evidence="3">WH 8501</strain>
    </source>
</reference>
<evidence type="ECO:0000313" key="3">
    <source>
        <dbReference type="EMBL" id="EAM48490.1"/>
    </source>
</evidence>
<dbReference type="RefSeq" id="WP_007307729.1">
    <property type="nucleotide sequence ID" value="NZ_AADV02000140.1"/>
</dbReference>
<gene>
    <name evidence="3" type="ORF">CwatDRAFT_0661</name>
</gene>
<reference evidence="3" key="3">
    <citation type="submission" date="2016-12" db="EMBL/GenBank/DDBJ databases">
        <title>Annotation of the draft genome assembly of Crocosphaera watsonii WH 8501.</title>
        <authorList>
            <consortium name="US DOE Joint Genome Institute (JGI-ORNL)"/>
            <person name="Larimer F."/>
            <person name="Land M."/>
        </authorList>
    </citation>
    <scope>NUCLEOTIDE SEQUENCE</scope>
    <source>
        <strain evidence="3">WH 8501</strain>
    </source>
</reference>
<dbReference type="Pfam" id="PF03130">
    <property type="entry name" value="HEAT_PBS"/>
    <property type="match status" value="1"/>
</dbReference>
<dbReference type="SMART" id="SM00567">
    <property type="entry name" value="EZ_HEAT"/>
    <property type="match status" value="5"/>
</dbReference>
<keyword evidence="4" id="KW-1185">Reference proteome</keyword>
<dbReference type="KEGG" id="cwa:CwatDRAFT_0661"/>
<protein>
    <submittedName>
        <fullName evidence="3">HEAT:PBS lyase HEAT-like repeat</fullName>
    </submittedName>
</protein>
<name>Q4BX59_CROWT</name>
<accession>Q4BX59</accession>
<dbReference type="PANTHER" id="PTHR12697">
    <property type="entry name" value="PBS LYASE HEAT-LIKE PROTEIN"/>
    <property type="match status" value="1"/>
</dbReference>
<dbReference type="GO" id="GO:0016829">
    <property type="term" value="F:lyase activity"/>
    <property type="evidence" value="ECO:0007669"/>
    <property type="project" value="UniProtKB-KW"/>
</dbReference>
<reference evidence="3" key="2">
    <citation type="submission" date="2005-06" db="EMBL/GenBank/DDBJ databases">
        <title>Sequencing of the draft genome and assembly of Crocosphaera watsonii WH 8501.</title>
        <authorList>
            <consortium name="US DOE Joint Genome Institute (JGI-PGF)"/>
            <person name="Copeland A."/>
            <person name="Lucas S."/>
            <person name="Lapidus A."/>
            <person name="Barry K."/>
            <person name="Detter C."/>
            <person name="Glavina T."/>
            <person name="Hammon N."/>
            <person name="Israni S."/>
            <person name="Pitluck S."/>
            <person name="Richardson P."/>
        </authorList>
    </citation>
    <scope>NUCLEOTIDE SEQUENCE [LARGE SCALE GENOMIC DNA]</scope>
    <source>
        <strain evidence="3">WH 8501</strain>
    </source>
</reference>
<dbReference type="PANTHER" id="PTHR12697:SF5">
    <property type="entry name" value="DEOXYHYPUSINE HYDROXYLASE"/>
    <property type="match status" value="1"/>
</dbReference>
<dbReference type="GO" id="GO:0016491">
    <property type="term" value="F:oxidoreductase activity"/>
    <property type="evidence" value="ECO:0007669"/>
    <property type="project" value="TreeGrafter"/>
</dbReference>
<dbReference type="AlphaFoldDB" id="Q4BX59"/>
<dbReference type="InterPro" id="IPR011989">
    <property type="entry name" value="ARM-like"/>
</dbReference>
<evidence type="ECO:0000313" key="4">
    <source>
        <dbReference type="Proteomes" id="UP000003922"/>
    </source>
</evidence>
<proteinExistence type="predicted"/>
<keyword evidence="2" id="KW-0605">Phycobilisome</keyword>
<keyword evidence="1" id="KW-0042">Antenna complex</keyword>
<dbReference type="Gene3D" id="1.25.10.10">
    <property type="entry name" value="Leucine-rich Repeat Variant"/>
    <property type="match status" value="3"/>
</dbReference>
<evidence type="ECO:0000256" key="2">
    <source>
        <dbReference type="ARBA" id="ARBA00022738"/>
    </source>
</evidence>
<dbReference type="SUPFAM" id="SSF48371">
    <property type="entry name" value="ARM repeat"/>
    <property type="match status" value="1"/>
</dbReference>
<dbReference type="Proteomes" id="UP000003922">
    <property type="component" value="Unassembled WGS sequence"/>
</dbReference>
<organism evidence="3 4">
    <name type="scientific">Crocosphaera watsonii WH 8501</name>
    <dbReference type="NCBI Taxonomy" id="165597"/>
    <lineage>
        <taxon>Bacteria</taxon>
        <taxon>Bacillati</taxon>
        <taxon>Cyanobacteriota</taxon>
        <taxon>Cyanophyceae</taxon>
        <taxon>Oscillatoriophycideae</taxon>
        <taxon>Chroococcales</taxon>
        <taxon>Aphanothecaceae</taxon>
        <taxon>Crocosphaera</taxon>
    </lineage>
</organism>
<sequence>MTIETMTTLNSSAQLINNPEAAVTALKNSEDEGVRYYAAWWLGKNRILKAIPLLCECLKDERDRTTLGGYPLRRQAARSLGMLKDSQAVTPLIEALDCSDLRLQEAVILALKNIGDRSAIPALINLLNPEIKDKPTEALIEALTAFKVWEVQDHIEPFLQDSSERVKCAAAQYFYALTLKPRYLEMLFQTLGHENRFLRYAAAMDLAALGRFEIAPAIIKAQIPNNIKLATIKRILEALLQNKTEREVKRQEQANFLFPALDELLLDAIQGNIPRSNTVETNQKIEKMKMLVDQQSITSQQVPKSLILELIEAVKSPYPNVKAAAIQGLVELAPLSADVIIEVFDTDEDQDLRAGLTQALMYIGDLRTVSLLEKVIGFDISDHCQGKIRRVAARGLGKIGRQTKNQEVIAQVIEKLKWALLEPTDWALRYSAVVSLEEIGNSDGILALQAASESESDFIVQTRIERALTAIGW</sequence>
<dbReference type="Pfam" id="PF13646">
    <property type="entry name" value="HEAT_2"/>
    <property type="match status" value="2"/>
</dbReference>